<evidence type="ECO:0000313" key="5">
    <source>
        <dbReference type="Proteomes" id="UP000070175"/>
    </source>
</evidence>
<dbReference type="InterPro" id="IPR000863">
    <property type="entry name" value="Sulfotransferase_dom"/>
</dbReference>
<dbReference type="GO" id="GO:0008146">
    <property type="term" value="F:sulfotransferase activity"/>
    <property type="evidence" value="ECO:0007669"/>
    <property type="project" value="InterPro"/>
</dbReference>
<dbReference type="Gene3D" id="3.40.50.300">
    <property type="entry name" value="P-loop containing nucleotide triphosphate hydrolases"/>
    <property type="match status" value="1"/>
</dbReference>
<dbReference type="AlphaFoldDB" id="A0A133VP29"/>
<organism evidence="4 5">
    <name type="scientific">candidate division MSBL1 archaeon SCGC-AAA382N08</name>
    <dbReference type="NCBI Taxonomy" id="1698285"/>
    <lineage>
        <taxon>Archaea</taxon>
        <taxon>Methanobacteriati</taxon>
        <taxon>Methanobacteriota</taxon>
        <taxon>candidate division MSBL1</taxon>
    </lineage>
</organism>
<proteinExistence type="inferred from homology"/>
<evidence type="ECO:0000313" key="4">
    <source>
        <dbReference type="EMBL" id="KXB08195.1"/>
    </source>
</evidence>
<evidence type="ECO:0000256" key="2">
    <source>
        <dbReference type="ARBA" id="ARBA00022679"/>
    </source>
</evidence>
<feature type="domain" description="Sulfotransferase" evidence="3">
    <location>
        <begin position="27"/>
        <end position="208"/>
    </location>
</feature>
<dbReference type="Pfam" id="PF00685">
    <property type="entry name" value="Sulfotransfer_1"/>
    <property type="match status" value="1"/>
</dbReference>
<dbReference type="InterPro" id="IPR027417">
    <property type="entry name" value="P-loop_NTPase"/>
</dbReference>
<comment type="caution">
    <text evidence="4">The sequence shown here is derived from an EMBL/GenBank/DDBJ whole genome shotgun (WGS) entry which is preliminary data.</text>
</comment>
<dbReference type="SUPFAM" id="SSF52540">
    <property type="entry name" value="P-loop containing nucleoside triphosphate hydrolases"/>
    <property type="match status" value="1"/>
</dbReference>
<evidence type="ECO:0000256" key="1">
    <source>
        <dbReference type="ARBA" id="ARBA00005771"/>
    </source>
</evidence>
<name>A0A133VP29_9EURY</name>
<evidence type="ECO:0000259" key="3">
    <source>
        <dbReference type="Pfam" id="PF00685"/>
    </source>
</evidence>
<dbReference type="PANTHER" id="PTHR11783">
    <property type="entry name" value="SULFOTRANSFERASE SULT"/>
    <property type="match status" value="1"/>
</dbReference>
<sequence length="220" mass="26306">MVEHYNLDYEINDISAGGLIDEADAQFRYSKQGVPRIQHSHFPYYFMFKNKKVLLLIRDLRDSIVSRYEKHCKREKDPVDFSVFLREGFLNERSGSFKRPLEQKVNFLNSWCKSKDKPDRLLVKKYKELKEKQRKAMKEVLNFLEIPDFNFSLVEKAVDFGSFENMKKLEGKEASEGRVVNKGKTNRYQDHFSPEDKKFFEEYVDKNLVCDFGYNYQQWS</sequence>
<dbReference type="Proteomes" id="UP000070175">
    <property type="component" value="Unassembled WGS sequence"/>
</dbReference>
<comment type="similarity">
    <text evidence="1">Belongs to the sulfotransferase 1 family.</text>
</comment>
<gene>
    <name evidence="4" type="ORF">AKJ56_01705</name>
</gene>
<keyword evidence="2" id="KW-0808">Transferase</keyword>
<dbReference type="EMBL" id="LHYJ01000023">
    <property type="protein sequence ID" value="KXB08195.1"/>
    <property type="molecule type" value="Genomic_DNA"/>
</dbReference>
<protein>
    <recommendedName>
        <fullName evidence="3">Sulfotransferase domain-containing protein</fullName>
    </recommendedName>
</protein>
<keyword evidence="5" id="KW-1185">Reference proteome</keyword>
<accession>A0A133VP29</accession>
<reference evidence="4 5" key="1">
    <citation type="journal article" date="2016" name="Sci. Rep.">
        <title>Metabolic traits of an uncultured archaeal lineage -MSBL1- from brine pools of the Red Sea.</title>
        <authorList>
            <person name="Mwirichia R."/>
            <person name="Alam I."/>
            <person name="Rashid M."/>
            <person name="Vinu M."/>
            <person name="Ba-Alawi W."/>
            <person name="Anthony Kamau A."/>
            <person name="Kamanda Ngugi D."/>
            <person name="Goker M."/>
            <person name="Klenk H.P."/>
            <person name="Bajic V."/>
            <person name="Stingl U."/>
        </authorList>
    </citation>
    <scope>NUCLEOTIDE SEQUENCE [LARGE SCALE GENOMIC DNA]</scope>
    <source>
        <strain evidence="4">SCGC-AAA382N08</strain>
    </source>
</reference>